<dbReference type="GO" id="GO:0042791">
    <property type="term" value="P:5S class rRNA transcription by RNA polymerase III"/>
    <property type="evidence" value="ECO:0007669"/>
    <property type="project" value="TreeGrafter"/>
</dbReference>
<protein>
    <submittedName>
        <fullName evidence="2">Uncharacterized protein</fullName>
    </submittedName>
</protein>
<gene>
    <name evidence="1" type="ORF">F8388_021550</name>
    <name evidence="2" type="ORF">G4B88_024928</name>
</gene>
<name>A0A7J6GBA9_CANSA</name>
<sequence length="195" mass="21309">MIDAADSQGPTSFCDSDQVKEILNSEGNTSLPFEKLVTKGLSMDEISEVISMPGEKMPKLIISVLETFGCVMKVNAFNFVNVVDALYCSKYFLTLTAVKCQHPKAYSVVKTLGILASSEGYTEIKSFTGFLRIMCANITVVGDGRINEAVYKGLRRRVIGIAMQNPGILENDQRGVIGLLGDDNIGFEMLEVVFC</sequence>
<dbReference type="EMBL" id="JAATIP010000132">
    <property type="protein sequence ID" value="KAF4368938.1"/>
    <property type="molecule type" value="Genomic_DNA"/>
</dbReference>
<proteinExistence type="predicted"/>
<evidence type="ECO:0000313" key="3">
    <source>
        <dbReference type="Proteomes" id="UP000525078"/>
    </source>
</evidence>
<dbReference type="Proteomes" id="UP000525078">
    <property type="component" value="Unassembled WGS sequence"/>
</dbReference>
<dbReference type="GO" id="GO:0006384">
    <property type="term" value="P:transcription initiation at RNA polymerase III promoter"/>
    <property type="evidence" value="ECO:0007669"/>
    <property type="project" value="InterPro"/>
</dbReference>
<reference evidence="3 4" key="1">
    <citation type="journal article" date="2020" name="bioRxiv">
        <title>Sequence and annotation of 42 cannabis genomes reveals extensive copy number variation in cannabinoid synthesis and pathogen resistance genes.</title>
        <authorList>
            <person name="Mckernan K.J."/>
            <person name="Helbert Y."/>
            <person name="Kane L.T."/>
            <person name="Ebling H."/>
            <person name="Zhang L."/>
            <person name="Liu B."/>
            <person name="Eaton Z."/>
            <person name="Mclaughlin S."/>
            <person name="Kingan S."/>
            <person name="Baybayan P."/>
            <person name="Concepcion G."/>
            <person name="Jordan M."/>
            <person name="Riva A."/>
            <person name="Barbazuk W."/>
            <person name="Harkins T."/>
        </authorList>
    </citation>
    <scope>NUCLEOTIDE SEQUENCE [LARGE SCALE GENOMIC DNA]</scope>
    <source>
        <strain evidence="3 4">cv. Jamaican Lion 4</strain>
        <strain evidence="2">Father</strain>
        <strain evidence="1">Mother</strain>
        <tissue evidence="2">Leaf</tissue>
    </source>
</reference>
<accession>A0A7J6GBA9</accession>
<keyword evidence="4" id="KW-1185">Reference proteome</keyword>
<dbReference type="EMBL" id="JAATIQ010000129">
    <property type="protein sequence ID" value="KAF4379480.1"/>
    <property type="molecule type" value="Genomic_DNA"/>
</dbReference>
<dbReference type="InterPro" id="IPR044210">
    <property type="entry name" value="Tfc3-like"/>
</dbReference>
<dbReference type="AlphaFoldDB" id="A0A7J6GBA9"/>
<dbReference type="GO" id="GO:0000127">
    <property type="term" value="C:transcription factor TFIIIC complex"/>
    <property type="evidence" value="ECO:0007669"/>
    <property type="project" value="InterPro"/>
</dbReference>
<evidence type="ECO:0000313" key="2">
    <source>
        <dbReference type="EMBL" id="KAF4379480.1"/>
    </source>
</evidence>
<evidence type="ECO:0000313" key="1">
    <source>
        <dbReference type="EMBL" id="KAF4368938.1"/>
    </source>
</evidence>
<comment type="caution">
    <text evidence="2">The sequence shown here is derived from an EMBL/GenBank/DDBJ whole genome shotgun (WGS) entry which is preliminary data.</text>
</comment>
<dbReference type="PANTHER" id="PTHR15180:SF1">
    <property type="entry name" value="GENERAL TRANSCRIPTION FACTOR 3C POLYPEPTIDE 1"/>
    <property type="match status" value="1"/>
</dbReference>
<organism evidence="2 4">
    <name type="scientific">Cannabis sativa</name>
    <name type="common">Hemp</name>
    <name type="synonym">Marijuana</name>
    <dbReference type="NCBI Taxonomy" id="3483"/>
    <lineage>
        <taxon>Eukaryota</taxon>
        <taxon>Viridiplantae</taxon>
        <taxon>Streptophyta</taxon>
        <taxon>Embryophyta</taxon>
        <taxon>Tracheophyta</taxon>
        <taxon>Spermatophyta</taxon>
        <taxon>Magnoliopsida</taxon>
        <taxon>eudicotyledons</taxon>
        <taxon>Gunneridae</taxon>
        <taxon>Pentapetalae</taxon>
        <taxon>rosids</taxon>
        <taxon>fabids</taxon>
        <taxon>Rosales</taxon>
        <taxon>Cannabaceae</taxon>
        <taxon>Cannabis</taxon>
    </lineage>
</organism>
<dbReference type="Proteomes" id="UP000583929">
    <property type="component" value="Unassembled WGS sequence"/>
</dbReference>
<dbReference type="PANTHER" id="PTHR15180">
    <property type="entry name" value="GENERAL TRANSCRIPTION FACTOR 3C POLYPEPTIDE 1"/>
    <property type="match status" value="1"/>
</dbReference>
<dbReference type="GO" id="GO:0003677">
    <property type="term" value="F:DNA binding"/>
    <property type="evidence" value="ECO:0007669"/>
    <property type="project" value="InterPro"/>
</dbReference>
<evidence type="ECO:0000313" key="4">
    <source>
        <dbReference type="Proteomes" id="UP000583929"/>
    </source>
</evidence>